<evidence type="ECO:0000256" key="4">
    <source>
        <dbReference type="ARBA" id="ARBA00022679"/>
    </source>
</evidence>
<evidence type="ECO:0000256" key="2">
    <source>
        <dbReference type="ARBA" id="ARBA00003213"/>
    </source>
</evidence>
<feature type="region of interest" description="Interaction with substrate tRNA" evidence="10">
    <location>
        <begin position="36"/>
        <end position="39"/>
    </location>
</feature>
<feature type="site" description="Interaction with substrate tRNA" evidence="10">
    <location>
        <position position="102"/>
    </location>
</feature>
<evidence type="ECO:0000256" key="7">
    <source>
        <dbReference type="ARBA" id="ARBA00022840"/>
    </source>
</evidence>
<reference evidence="14" key="1">
    <citation type="journal article" date="2021" name="PeerJ">
        <title>Extensive microbial diversity within the chicken gut microbiome revealed by metagenomics and culture.</title>
        <authorList>
            <person name="Gilroy R."/>
            <person name="Ravi A."/>
            <person name="Getino M."/>
            <person name="Pursley I."/>
            <person name="Horton D.L."/>
            <person name="Alikhan N.F."/>
            <person name="Baker D."/>
            <person name="Gharbi K."/>
            <person name="Hall N."/>
            <person name="Watson M."/>
            <person name="Adriaenssens E.M."/>
            <person name="Foster-Nyarko E."/>
            <person name="Jarju S."/>
            <person name="Secka A."/>
            <person name="Antonio M."/>
            <person name="Oren A."/>
            <person name="Chaudhuri R.R."/>
            <person name="La Ragione R."/>
            <person name="Hildebrand F."/>
            <person name="Pallen M.J."/>
        </authorList>
    </citation>
    <scope>NUCLEOTIDE SEQUENCE</scope>
    <source>
        <strain evidence="14">421</strain>
    </source>
</reference>
<dbReference type="GO" id="GO:0052381">
    <property type="term" value="F:tRNA dimethylallyltransferase activity"/>
    <property type="evidence" value="ECO:0007669"/>
    <property type="project" value="UniProtKB-UniRule"/>
</dbReference>
<sequence length="305" mass="33893">MGKTKIIVVAGPTASGKTALAARLATEINGEVISADSMQVYKDMRIATAAPSKAEMLGVPHHMVEVIDRDTPFSAADFCTQARALISDIVSRGRVPVIAGGTGLFIDSLVNNVRFIETQSDPQLREKLMAKDTDALYAELLEADQEAAQKIHKNNKKRVARALEIYYLTGKTKTQADLEAVSADTPYETLYFVIEFQNRQALYERIDRRVDLMLRNGLAEEARRCLADGGRTAAQAIGHKELLPYFEGSISLEEAAENIKRETRRYAKRQITWFKRRADAVRLTADGNTDIVRTAVKLSRDFLNG</sequence>
<keyword evidence="5 10" id="KW-0819">tRNA processing</keyword>
<feature type="binding site" evidence="10">
    <location>
        <begin position="13"/>
        <end position="18"/>
    </location>
    <ligand>
        <name>substrate</name>
    </ligand>
</feature>
<keyword evidence="7 10" id="KW-0067">ATP-binding</keyword>
<comment type="function">
    <text evidence="2 10 12">Catalyzes the transfer of a dimethylallyl group onto the adenine at position 37 in tRNAs that read codons beginning with uridine, leading to the formation of N6-(dimethylallyl)adenosine (i(6)A).</text>
</comment>
<dbReference type="GO" id="GO:0006400">
    <property type="term" value="P:tRNA modification"/>
    <property type="evidence" value="ECO:0007669"/>
    <property type="project" value="TreeGrafter"/>
</dbReference>
<evidence type="ECO:0000313" key="14">
    <source>
        <dbReference type="EMBL" id="HIW86129.1"/>
    </source>
</evidence>
<dbReference type="Gene3D" id="1.10.20.140">
    <property type="match status" value="1"/>
</dbReference>
<dbReference type="InterPro" id="IPR027417">
    <property type="entry name" value="P-loop_NTPase"/>
</dbReference>
<dbReference type="EC" id="2.5.1.75" evidence="10"/>
<evidence type="ECO:0000256" key="1">
    <source>
        <dbReference type="ARBA" id="ARBA00001946"/>
    </source>
</evidence>
<keyword evidence="8 10" id="KW-0460">Magnesium</keyword>
<keyword evidence="6 10" id="KW-0547">Nucleotide-binding</keyword>
<dbReference type="Proteomes" id="UP000824205">
    <property type="component" value="Unassembled WGS sequence"/>
</dbReference>
<evidence type="ECO:0000256" key="13">
    <source>
        <dbReference type="RuleBase" id="RU003785"/>
    </source>
</evidence>
<evidence type="ECO:0000256" key="12">
    <source>
        <dbReference type="RuleBase" id="RU003784"/>
    </source>
</evidence>
<dbReference type="EMBL" id="DXGE01000027">
    <property type="protein sequence ID" value="HIW86129.1"/>
    <property type="molecule type" value="Genomic_DNA"/>
</dbReference>
<dbReference type="HAMAP" id="MF_00185">
    <property type="entry name" value="IPP_trans"/>
    <property type="match status" value="1"/>
</dbReference>
<proteinExistence type="inferred from homology"/>
<dbReference type="Gene3D" id="3.40.50.300">
    <property type="entry name" value="P-loop containing nucleotide triphosphate hydrolases"/>
    <property type="match status" value="1"/>
</dbReference>
<evidence type="ECO:0000256" key="8">
    <source>
        <dbReference type="ARBA" id="ARBA00022842"/>
    </source>
</evidence>
<name>A0A9D1UFP7_9FIRM</name>
<evidence type="ECO:0000256" key="10">
    <source>
        <dbReference type="HAMAP-Rule" id="MF_00185"/>
    </source>
</evidence>
<dbReference type="AlphaFoldDB" id="A0A9D1UFP7"/>
<dbReference type="Pfam" id="PF01715">
    <property type="entry name" value="IPPT"/>
    <property type="match status" value="1"/>
</dbReference>
<dbReference type="GO" id="GO:0005524">
    <property type="term" value="F:ATP binding"/>
    <property type="evidence" value="ECO:0007669"/>
    <property type="project" value="UniProtKB-UniRule"/>
</dbReference>
<evidence type="ECO:0000256" key="6">
    <source>
        <dbReference type="ARBA" id="ARBA00022741"/>
    </source>
</evidence>
<comment type="catalytic activity">
    <reaction evidence="9 10 11">
        <text>adenosine(37) in tRNA + dimethylallyl diphosphate = N(6)-dimethylallyladenosine(37) in tRNA + diphosphate</text>
        <dbReference type="Rhea" id="RHEA:26482"/>
        <dbReference type="Rhea" id="RHEA-COMP:10162"/>
        <dbReference type="Rhea" id="RHEA-COMP:10375"/>
        <dbReference type="ChEBI" id="CHEBI:33019"/>
        <dbReference type="ChEBI" id="CHEBI:57623"/>
        <dbReference type="ChEBI" id="CHEBI:74411"/>
        <dbReference type="ChEBI" id="CHEBI:74415"/>
        <dbReference type="EC" id="2.5.1.75"/>
    </reaction>
</comment>
<dbReference type="NCBIfam" id="TIGR00174">
    <property type="entry name" value="miaA"/>
    <property type="match status" value="1"/>
</dbReference>
<evidence type="ECO:0000256" key="11">
    <source>
        <dbReference type="RuleBase" id="RU003783"/>
    </source>
</evidence>
<dbReference type="SUPFAM" id="SSF52540">
    <property type="entry name" value="P-loop containing nucleoside triphosphate hydrolases"/>
    <property type="match status" value="1"/>
</dbReference>
<evidence type="ECO:0000256" key="5">
    <source>
        <dbReference type="ARBA" id="ARBA00022694"/>
    </source>
</evidence>
<feature type="binding site" evidence="10">
    <location>
        <begin position="11"/>
        <end position="18"/>
    </location>
    <ligand>
        <name>ATP</name>
        <dbReference type="ChEBI" id="CHEBI:30616"/>
    </ligand>
</feature>
<dbReference type="PANTHER" id="PTHR11088">
    <property type="entry name" value="TRNA DIMETHYLALLYLTRANSFERASE"/>
    <property type="match status" value="1"/>
</dbReference>
<gene>
    <name evidence="10 14" type="primary">miaA</name>
    <name evidence="14" type="ORF">IAA48_06485</name>
</gene>
<reference evidence="14" key="2">
    <citation type="submission" date="2021-04" db="EMBL/GenBank/DDBJ databases">
        <authorList>
            <person name="Gilroy R."/>
        </authorList>
    </citation>
    <scope>NUCLEOTIDE SEQUENCE</scope>
    <source>
        <strain evidence="14">421</strain>
    </source>
</reference>
<comment type="caution">
    <text evidence="10">Lacks conserved residue(s) required for the propagation of feature annotation.</text>
</comment>
<organism evidence="14 15">
    <name type="scientific">Candidatus Eubacterium faecipullorum</name>
    <dbReference type="NCBI Taxonomy" id="2838571"/>
    <lineage>
        <taxon>Bacteria</taxon>
        <taxon>Bacillati</taxon>
        <taxon>Bacillota</taxon>
        <taxon>Clostridia</taxon>
        <taxon>Eubacteriales</taxon>
        <taxon>Eubacteriaceae</taxon>
        <taxon>Eubacterium</taxon>
    </lineage>
</organism>
<dbReference type="InterPro" id="IPR039657">
    <property type="entry name" value="Dimethylallyltransferase"/>
</dbReference>
<feature type="site" description="Interaction with substrate tRNA" evidence="10">
    <location>
        <position position="125"/>
    </location>
</feature>
<keyword evidence="4 10" id="KW-0808">Transferase</keyword>
<comment type="cofactor">
    <cofactor evidence="1 10">
        <name>Mg(2+)</name>
        <dbReference type="ChEBI" id="CHEBI:18420"/>
    </cofactor>
</comment>
<evidence type="ECO:0000256" key="3">
    <source>
        <dbReference type="ARBA" id="ARBA00005842"/>
    </source>
</evidence>
<comment type="caution">
    <text evidence="14">The sequence shown here is derived from an EMBL/GenBank/DDBJ whole genome shotgun (WGS) entry which is preliminary data.</text>
</comment>
<evidence type="ECO:0000313" key="15">
    <source>
        <dbReference type="Proteomes" id="UP000824205"/>
    </source>
</evidence>
<dbReference type="InterPro" id="IPR018022">
    <property type="entry name" value="IPT"/>
</dbReference>
<comment type="subunit">
    <text evidence="10">Monomer.</text>
</comment>
<dbReference type="PANTHER" id="PTHR11088:SF60">
    <property type="entry name" value="TRNA DIMETHYLALLYLTRANSFERASE"/>
    <property type="match status" value="1"/>
</dbReference>
<protein>
    <recommendedName>
        <fullName evidence="10">tRNA dimethylallyltransferase</fullName>
        <ecNumber evidence="10">2.5.1.75</ecNumber>
    </recommendedName>
    <alternativeName>
        <fullName evidence="10">Dimethylallyl diphosphate:tRNA dimethylallyltransferase</fullName>
        <shortName evidence="10">DMAPP:tRNA dimethylallyltransferase</shortName>
        <shortName evidence="10">DMATase</shortName>
    </alternativeName>
    <alternativeName>
        <fullName evidence="10">Isopentenyl-diphosphate:tRNA isopentenyltransferase</fullName>
        <shortName evidence="10">IPP transferase</shortName>
        <shortName evidence="10">IPPT</shortName>
        <shortName evidence="10">IPTase</shortName>
    </alternativeName>
</protein>
<evidence type="ECO:0000256" key="9">
    <source>
        <dbReference type="ARBA" id="ARBA00049563"/>
    </source>
</evidence>
<comment type="similarity">
    <text evidence="3 10 13">Belongs to the IPP transferase family.</text>
</comment>
<accession>A0A9D1UFP7</accession>